<dbReference type="Pfam" id="PF06985">
    <property type="entry name" value="HET"/>
    <property type="match status" value="1"/>
</dbReference>
<sequence length="582" mass="66563">MDGRDCEMAKDSPSSSSSLYSGSKIKENSTGRIETEEGPNTPGSKPKDTEAHGSSSSRDHSFDHVLDELPWSNTMPPSKLCAVCQNMVDELGRGDWLKRSKENNYLFYDTGIPHVRNPLSIKTLAQNGCSFCATFNRTDKEEEFEAEISAYIDKWRVEFGEAPLAPSRVYMGIPAGRNRGSFLSELKMKELPKTFCDAIELCMELNIVYIWIDSLCIIQDDEEDWMRESVTMADIYGRCFLNIAASSAIDGSQGCFFSRRDSPRCRISLRFGGDIHALYHCTPITKHPLDSHRVCPLESRGWTLQERLLSPRTVHFTREEVFWECHTKFVSESSPFCSIETESLRKYKLSIRSWNKIVRNYSGRHLTYAKDRLIALAGLAEEIKQETKSEYFAGMWYNNLLAQLCWSVVGHDVYQRISPQRAPTWSWASVPSQVRTLPWRDTDKFALCKVLRVEKSASKHQSGDMPDGSLWLSCPPLLLAQIIQPRTMSMGGLSITHVWFKIDCVEDTVRVNIYILRLLKNYCLILRSVEKSQGVYIRIGFLVFYECSLLSYDNPINYAEDSAYIPREKHRLDTDEHVISLV</sequence>
<evidence type="ECO:0000256" key="1">
    <source>
        <dbReference type="SAM" id="MobiDB-lite"/>
    </source>
</evidence>
<dbReference type="OrthoDB" id="5125733at2759"/>
<feature type="compositionally biased region" description="Low complexity" evidence="1">
    <location>
        <begin position="12"/>
        <end position="23"/>
    </location>
</feature>
<feature type="compositionally biased region" description="Basic and acidic residues" evidence="1">
    <location>
        <begin position="24"/>
        <end position="35"/>
    </location>
</feature>
<evidence type="ECO:0000313" key="3">
    <source>
        <dbReference type="EMBL" id="KAF5875518.1"/>
    </source>
</evidence>
<dbReference type="EMBL" id="JABFCT010000006">
    <property type="protein sequence ID" value="KAF5875518.1"/>
    <property type="molecule type" value="Genomic_DNA"/>
</dbReference>
<organism evidence="3 4">
    <name type="scientific">Botrytis fragariae</name>
    <dbReference type="NCBI Taxonomy" id="1964551"/>
    <lineage>
        <taxon>Eukaryota</taxon>
        <taxon>Fungi</taxon>
        <taxon>Dikarya</taxon>
        <taxon>Ascomycota</taxon>
        <taxon>Pezizomycotina</taxon>
        <taxon>Leotiomycetes</taxon>
        <taxon>Helotiales</taxon>
        <taxon>Sclerotiniaceae</taxon>
        <taxon>Botrytis</taxon>
    </lineage>
</organism>
<dbReference type="Proteomes" id="UP000531561">
    <property type="component" value="Unassembled WGS sequence"/>
</dbReference>
<evidence type="ECO:0000313" key="4">
    <source>
        <dbReference type="Proteomes" id="UP000531561"/>
    </source>
</evidence>
<gene>
    <name evidence="3" type="ORF">Bfra_003971ib</name>
</gene>
<evidence type="ECO:0000259" key="2">
    <source>
        <dbReference type="Pfam" id="PF06985"/>
    </source>
</evidence>
<dbReference type="PANTHER" id="PTHR33112">
    <property type="entry name" value="DOMAIN PROTEIN, PUTATIVE-RELATED"/>
    <property type="match status" value="1"/>
</dbReference>
<dbReference type="AlphaFoldDB" id="A0A8H6AXM3"/>
<feature type="compositionally biased region" description="Basic and acidic residues" evidence="1">
    <location>
        <begin position="45"/>
        <end position="61"/>
    </location>
</feature>
<feature type="domain" description="Heterokaryon incompatibility" evidence="2">
    <location>
        <begin position="187"/>
        <end position="306"/>
    </location>
</feature>
<dbReference type="RefSeq" id="XP_037194464.1">
    <property type="nucleotide sequence ID" value="XM_037334377.1"/>
</dbReference>
<feature type="compositionally biased region" description="Basic and acidic residues" evidence="1">
    <location>
        <begin position="1"/>
        <end position="10"/>
    </location>
</feature>
<proteinExistence type="predicted"/>
<accession>A0A8H6AXM3</accession>
<protein>
    <submittedName>
        <fullName evidence="3">Putative chlorogenic acid esterase protein</fullName>
    </submittedName>
</protein>
<feature type="region of interest" description="Disordered" evidence="1">
    <location>
        <begin position="1"/>
        <end position="61"/>
    </location>
</feature>
<reference evidence="3 4" key="1">
    <citation type="journal article" date="2020" name="Phytopathology">
        <title>A high-quality genome resource of Botrytis fragariae, a new and rapidly spreading fungal pathogen causing strawberry gray mold in the U.S.A.</title>
        <authorList>
            <person name="Wu Y."/>
            <person name="Saski C.A."/>
            <person name="Schnabel G."/>
            <person name="Xiao S."/>
            <person name="Hu M."/>
        </authorList>
    </citation>
    <scope>NUCLEOTIDE SEQUENCE [LARGE SCALE GENOMIC DNA]</scope>
    <source>
        <strain evidence="3 4">BVB16</strain>
    </source>
</reference>
<comment type="caution">
    <text evidence="3">The sequence shown here is derived from an EMBL/GenBank/DDBJ whole genome shotgun (WGS) entry which is preliminary data.</text>
</comment>
<name>A0A8H6AXM3_9HELO</name>
<dbReference type="PANTHER" id="PTHR33112:SF15">
    <property type="entry name" value="HETEROKARYON INCOMPATIBILITY DOMAIN-CONTAINING PROTEIN"/>
    <property type="match status" value="1"/>
</dbReference>
<dbReference type="InterPro" id="IPR010730">
    <property type="entry name" value="HET"/>
</dbReference>
<keyword evidence="4" id="KW-1185">Reference proteome</keyword>
<dbReference type="GeneID" id="59258069"/>